<dbReference type="HOGENOM" id="CLU_165979_0_0_9"/>
<dbReference type="Proteomes" id="UP000005435">
    <property type="component" value="Chromosome"/>
</dbReference>
<reference evidence="2" key="1">
    <citation type="submission" date="2011-12" db="EMBL/GenBank/DDBJ databases">
        <title>Complete sequence of Clostridium clariflavum DSM 19732.</title>
        <authorList>
            <consortium name="US DOE Joint Genome Institute"/>
            <person name="Lucas S."/>
            <person name="Han J."/>
            <person name="Lapidus A."/>
            <person name="Cheng J.-F."/>
            <person name="Goodwin L."/>
            <person name="Pitluck S."/>
            <person name="Peters L."/>
            <person name="Teshima H."/>
            <person name="Detter J.C."/>
            <person name="Han C."/>
            <person name="Tapia R."/>
            <person name="Land M."/>
            <person name="Hauser L."/>
            <person name="Kyrpides N."/>
            <person name="Ivanova N."/>
            <person name="Pagani I."/>
            <person name="Kitzmiller T."/>
            <person name="Lynd L."/>
            <person name="Izquierdo J."/>
            <person name="Woyke T."/>
        </authorList>
    </citation>
    <scope>NUCLEOTIDE SEQUENCE [LARGE SCALE GENOMIC DNA]</scope>
    <source>
        <strain evidence="2">DSM 19732 / NBRC 101661 / EBR45</strain>
    </source>
</reference>
<accession>G8LZJ3</accession>
<dbReference type="KEGG" id="ccl:Clocl_0104"/>
<proteinExistence type="predicted"/>
<sequence length="120" mass="13904">MLEVLLLQDINVLEEIEMGLDILLFDKDNKIIGQKEITLSLHEEIFNGKTKCNWSNFPYLKKLKDDYKTNIIFTDNEIKAFLDDLMGIKSFLDEGYESKLSSLIKDLDNKSVYKIHIAGD</sequence>
<dbReference type="EMBL" id="CP003065">
    <property type="protein sequence ID" value="AEV66856.1"/>
    <property type="molecule type" value="Genomic_DNA"/>
</dbReference>
<dbReference type="STRING" id="720554.Clocl_0104"/>
<reference evidence="1 2" key="2">
    <citation type="journal article" date="2012" name="Stand. Genomic Sci.">
        <title>Complete Genome Sequence of Clostridium clariflavum DSM 19732.</title>
        <authorList>
            <person name="Izquierdo J.A."/>
            <person name="Goodwin L."/>
            <person name="Davenport K.W."/>
            <person name="Teshima H."/>
            <person name="Bruce D."/>
            <person name="Detter C."/>
            <person name="Tapia R."/>
            <person name="Han S."/>
            <person name="Land M."/>
            <person name="Hauser L."/>
            <person name="Jeffries C.D."/>
            <person name="Han J."/>
            <person name="Pitluck S."/>
            <person name="Nolan M."/>
            <person name="Chen A."/>
            <person name="Huntemann M."/>
            <person name="Mavromatis K."/>
            <person name="Mikhailova N."/>
            <person name="Liolios K."/>
            <person name="Woyke T."/>
            <person name="Lynd L.R."/>
        </authorList>
    </citation>
    <scope>NUCLEOTIDE SEQUENCE [LARGE SCALE GENOMIC DNA]</scope>
    <source>
        <strain evidence="2">DSM 19732 / NBRC 101661 / EBR45</strain>
    </source>
</reference>
<organism evidence="1 2">
    <name type="scientific">Acetivibrio clariflavus (strain DSM 19732 / NBRC 101661 / EBR45)</name>
    <name type="common">Clostridium clariflavum</name>
    <dbReference type="NCBI Taxonomy" id="720554"/>
    <lineage>
        <taxon>Bacteria</taxon>
        <taxon>Bacillati</taxon>
        <taxon>Bacillota</taxon>
        <taxon>Clostridia</taxon>
        <taxon>Eubacteriales</taxon>
        <taxon>Oscillospiraceae</taxon>
        <taxon>Acetivibrio</taxon>
    </lineage>
</organism>
<gene>
    <name evidence="1" type="ordered locus">Clocl_0104</name>
</gene>
<protein>
    <submittedName>
        <fullName evidence="1">Uncharacterized protein</fullName>
    </submittedName>
</protein>
<keyword evidence="2" id="KW-1185">Reference proteome</keyword>
<evidence type="ECO:0000313" key="1">
    <source>
        <dbReference type="EMBL" id="AEV66856.1"/>
    </source>
</evidence>
<name>G8LZJ3_ACECE</name>
<dbReference type="AlphaFoldDB" id="G8LZJ3"/>
<evidence type="ECO:0000313" key="2">
    <source>
        <dbReference type="Proteomes" id="UP000005435"/>
    </source>
</evidence>